<dbReference type="AlphaFoldDB" id="A0AAD5QXS5"/>
<name>A0AAD5QXS5_PARTN</name>
<reference evidence="2" key="1">
    <citation type="submission" date="2021-06" db="EMBL/GenBank/DDBJ databases">
        <title>Parelaphostrongylus tenuis whole genome reference sequence.</title>
        <authorList>
            <person name="Garwood T.J."/>
            <person name="Larsen P.A."/>
            <person name="Fountain-Jones N.M."/>
            <person name="Garbe J.R."/>
            <person name="Macchietto M.G."/>
            <person name="Kania S.A."/>
            <person name="Gerhold R.W."/>
            <person name="Richards J.E."/>
            <person name="Wolf T.M."/>
        </authorList>
    </citation>
    <scope>NUCLEOTIDE SEQUENCE</scope>
    <source>
        <strain evidence="2">MNPRO001-30</strain>
        <tissue evidence="2">Meninges</tissue>
    </source>
</reference>
<accession>A0AAD5QXS5</accession>
<dbReference type="EMBL" id="JAHQIW010005198">
    <property type="protein sequence ID" value="KAJ1365231.1"/>
    <property type="molecule type" value="Genomic_DNA"/>
</dbReference>
<evidence type="ECO:0000313" key="3">
    <source>
        <dbReference type="Proteomes" id="UP001196413"/>
    </source>
</evidence>
<dbReference type="Proteomes" id="UP001196413">
    <property type="component" value="Unassembled WGS sequence"/>
</dbReference>
<keyword evidence="3" id="KW-1185">Reference proteome</keyword>
<evidence type="ECO:0000313" key="2">
    <source>
        <dbReference type="EMBL" id="KAJ1365231.1"/>
    </source>
</evidence>
<comment type="caution">
    <text evidence="2">The sequence shown here is derived from an EMBL/GenBank/DDBJ whole genome shotgun (WGS) entry which is preliminary data.</text>
</comment>
<gene>
    <name evidence="2" type="ORF">KIN20_025470</name>
</gene>
<proteinExistence type="predicted"/>
<feature type="region of interest" description="Disordered" evidence="1">
    <location>
        <begin position="40"/>
        <end position="61"/>
    </location>
</feature>
<organism evidence="2 3">
    <name type="scientific">Parelaphostrongylus tenuis</name>
    <name type="common">Meningeal worm</name>
    <dbReference type="NCBI Taxonomy" id="148309"/>
    <lineage>
        <taxon>Eukaryota</taxon>
        <taxon>Metazoa</taxon>
        <taxon>Ecdysozoa</taxon>
        <taxon>Nematoda</taxon>
        <taxon>Chromadorea</taxon>
        <taxon>Rhabditida</taxon>
        <taxon>Rhabditina</taxon>
        <taxon>Rhabditomorpha</taxon>
        <taxon>Strongyloidea</taxon>
        <taxon>Metastrongylidae</taxon>
        <taxon>Parelaphostrongylus</taxon>
    </lineage>
</organism>
<sequence>MNIVIGFSTHSTMHPSLGNDMADVVLALREQKQQDAAIGFDGQNPRRRNSLRFPAELWSGA</sequence>
<evidence type="ECO:0000256" key="1">
    <source>
        <dbReference type="SAM" id="MobiDB-lite"/>
    </source>
</evidence>
<protein>
    <submittedName>
        <fullName evidence="2">Uncharacterized protein</fullName>
    </submittedName>
</protein>